<evidence type="ECO:0000313" key="3">
    <source>
        <dbReference type="EMBL" id="BCB88489.1"/>
    </source>
</evidence>
<dbReference type="SMART" id="SM00903">
    <property type="entry name" value="Flavin_Reduct"/>
    <property type="match status" value="1"/>
</dbReference>
<evidence type="ECO:0000259" key="2">
    <source>
        <dbReference type="SMART" id="SM00903"/>
    </source>
</evidence>
<dbReference type="GO" id="GO:0042602">
    <property type="term" value="F:riboflavin reductase (NADPH) activity"/>
    <property type="evidence" value="ECO:0007669"/>
    <property type="project" value="TreeGrafter"/>
</dbReference>
<name>A0A6F8YR05_9ACTN</name>
<gene>
    <name evidence="3" type="ORF">Psuf_058020</name>
</gene>
<dbReference type="Proteomes" id="UP000503011">
    <property type="component" value="Chromosome"/>
</dbReference>
<dbReference type="GO" id="GO:0010181">
    <property type="term" value="F:FMN binding"/>
    <property type="evidence" value="ECO:0007669"/>
    <property type="project" value="InterPro"/>
</dbReference>
<dbReference type="Pfam" id="PF01613">
    <property type="entry name" value="Flavin_Reduct"/>
    <property type="match status" value="1"/>
</dbReference>
<reference evidence="3 4" key="2">
    <citation type="submission" date="2020-03" db="EMBL/GenBank/DDBJ databases">
        <authorList>
            <person name="Ichikawa N."/>
            <person name="Kimura A."/>
            <person name="Kitahashi Y."/>
            <person name="Uohara A."/>
        </authorList>
    </citation>
    <scope>NUCLEOTIDE SEQUENCE [LARGE SCALE GENOMIC DNA]</scope>
    <source>
        <strain evidence="3 4">NBRC 105367</strain>
    </source>
</reference>
<proteinExistence type="predicted"/>
<dbReference type="PANTHER" id="PTHR30466:SF1">
    <property type="entry name" value="FMN REDUCTASE (NADH) RUTF"/>
    <property type="match status" value="1"/>
</dbReference>
<keyword evidence="1" id="KW-0560">Oxidoreductase</keyword>
<evidence type="ECO:0000256" key="1">
    <source>
        <dbReference type="ARBA" id="ARBA00023002"/>
    </source>
</evidence>
<dbReference type="GO" id="GO:0006208">
    <property type="term" value="P:pyrimidine nucleobase catabolic process"/>
    <property type="evidence" value="ECO:0007669"/>
    <property type="project" value="TreeGrafter"/>
</dbReference>
<dbReference type="AlphaFoldDB" id="A0A6F8YR05"/>
<dbReference type="EMBL" id="AP022871">
    <property type="protein sequence ID" value="BCB88489.1"/>
    <property type="molecule type" value="Genomic_DNA"/>
</dbReference>
<protein>
    <submittedName>
        <fullName evidence="3">Oxidoreductase</fullName>
    </submittedName>
</protein>
<accession>A0A6F8YR05</accession>
<keyword evidence="4" id="KW-1185">Reference proteome</keyword>
<dbReference type="KEGG" id="psuu:Psuf_058020"/>
<dbReference type="InterPro" id="IPR050268">
    <property type="entry name" value="NADH-dep_flavin_reductase"/>
</dbReference>
<sequence>MPEPPSGTATRPTADRRLLRTAFAAFATGVTVVTVGGTQPHGMTANSFTSVSLDPPLVLVCVDREAMMHERLAHAGGFGVSVLAAHQDAVARHFADRSRPRGSAEFEGVPCSPAPHSDAPLIDGAILWLECGLWRAYDAGDHSIFLGQVRALCRHDQEAALLFFDGRYDHLPADRTRSPFWRVL</sequence>
<dbReference type="InterPro" id="IPR012349">
    <property type="entry name" value="Split_barrel_FMN-bd"/>
</dbReference>
<evidence type="ECO:0000313" key="4">
    <source>
        <dbReference type="Proteomes" id="UP000503011"/>
    </source>
</evidence>
<dbReference type="InterPro" id="IPR002563">
    <property type="entry name" value="Flavin_Rdtase-like_dom"/>
</dbReference>
<dbReference type="SUPFAM" id="SSF50475">
    <property type="entry name" value="FMN-binding split barrel"/>
    <property type="match status" value="1"/>
</dbReference>
<organism evidence="3 4">
    <name type="scientific">Phytohabitans suffuscus</name>
    <dbReference type="NCBI Taxonomy" id="624315"/>
    <lineage>
        <taxon>Bacteria</taxon>
        <taxon>Bacillati</taxon>
        <taxon>Actinomycetota</taxon>
        <taxon>Actinomycetes</taxon>
        <taxon>Micromonosporales</taxon>
        <taxon>Micromonosporaceae</taxon>
    </lineage>
</organism>
<feature type="domain" description="Flavin reductase like" evidence="2">
    <location>
        <begin position="23"/>
        <end position="170"/>
    </location>
</feature>
<dbReference type="RefSeq" id="WP_173159955.1">
    <property type="nucleotide sequence ID" value="NZ_AP022871.1"/>
</dbReference>
<reference evidence="3 4" key="1">
    <citation type="submission" date="2020-03" db="EMBL/GenBank/DDBJ databases">
        <title>Whole genome shotgun sequence of Phytohabitans suffuscus NBRC 105367.</title>
        <authorList>
            <person name="Komaki H."/>
            <person name="Tamura T."/>
        </authorList>
    </citation>
    <scope>NUCLEOTIDE SEQUENCE [LARGE SCALE GENOMIC DNA]</scope>
    <source>
        <strain evidence="3 4">NBRC 105367</strain>
    </source>
</reference>
<dbReference type="Gene3D" id="2.30.110.10">
    <property type="entry name" value="Electron Transport, Fmn-binding Protein, Chain A"/>
    <property type="match status" value="1"/>
</dbReference>
<dbReference type="PANTHER" id="PTHR30466">
    <property type="entry name" value="FLAVIN REDUCTASE"/>
    <property type="match status" value="1"/>
</dbReference>